<evidence type="ECO:0000313" key="2">
    <source>
        <dbReference type="EMBL" id="MBA0770633.1"/>
    </source>
</evidence>
<feature type="transmembrane region" description="Helical" evidence="1">
    <location>
        <begin position="32"/>
        <end position="50"/>
    </location>
</feature>
<name>A0A7J9EC65_9ROSI</name>
<comment type="caution">
    <text evidence="2">The sequence shown here is derived from an EMBL/GenBank/DDBJ whole genome shotgun (WGS) entry which is preliminary data.</text>
</comment>
<evidence type="ECO:0000313" key="3">
    <source>
        <dbReference type="Proteomes" id="UP000593568"/>
    </source>
</evidence>
<keyword evidence="3" id="KW-1185">Reference proteome</keyword>
<accession>A0A7J9EC65</accession>
<proteinExistence type="predicted"/>
<dbReference type="AlphaFoldDB" id="A0A7J9EC65"/>
<sequence>MGSFLCLNPSSLFGMPKSIELEDGSEPNIDLFKIYTFFFLFWPYLANPIYCPSNVIALMKRSVRPLISILMLVALTATLNCRITDPCCGVFTVSVELESPRVLIQPLQTQIFNSILLKFASIDIGEEKSKLEIK</sequence>
<keyword evidence="1" id="KW-0812">Transmembrane</keyword>
<reference evidence="2 3" key="1">
    <citation type="journal article" date="2019" name="Genome Biol. Evol.">
        <title>Insights into the evolution of the New World diploid cottons (Gossypium, subgenus Houzingenia) based on genome sequencing.</title>
        <authorList>
            <person name="Grover C.E."/>
            <person name="Arick M.A. 2nd"/>
            <person name="Thrash A."/>
            <person name="Conover J.L."/>
            <person name="Sanders W.S."/>
            <person name="Peterson D.G."/>
            <person name="Frelichowski J.E."/>
            <person name="Scheffler J.A."/>
            <person name="Scheffler B.E."/>
            <person name="Wendel J.F."/>
        </authorList>
    </citation>
    <scope>NUCLEOTIDE SEQUENCE [LARGE SCALE GENOMIC DNA]</scope>
    <source>
        <strain evidence="2">8</strain>
        <tissue evidence="2">Leaf</tissue>
    </source>
</reference>
<keyword evidence="1" id="KW-1133">Transmembrane helix</keyword>
<dbReference type="EMBL" id="JABEZW010000007">
    <property type="protein sequence ID" value="MBA0770633.1"/>
    <property type="molecule type" value="Genomic_DNA"/>
</dbReference>
<evidence type="ECO:0000256" key="1">
    <source>
        <dbReference type="SAM" id="Phobius"/>
    </source>
</evidence>
<organism evidence="2 3">
    <name type="scientific">Gossypium trilobum</name>
    <dbReference type="NCBI Taxonomy" id="34281"/>
    <lineage>
        <taxon>Eukaryota</taxon>
        <taxon>Viridiplantae</taxon>
        <taxon>Streptophyta</taxon>
        <taxon>Embryophyta</taxon>
        <taxon>Tracheophyta</taxon>
        <taxon>Spermatophyta</taxon>
        <taxon>Magnoliopsida</taxon>
        <taxon>eudicotyledons</taxon>
        <taxon>Gunneridae</taxon>
        <taxon>Pentapetalae</taxon>
        <taxon>rosids</taxon>
        <taxon>malvids</taxon>
        <taxon>Malvales</taxon>
        <taxon>Malvaceae</taxon>
        <taxon>Malvoideae</taxon>
        <taxon>Gossypium</taxon>
    </lineage>
</organism>
<gene>
    <name evidence="2" type="ORF">Gotri_019241</name>
</gene>
<dbReference type="Proteomes" id="UP000593568">
    <property type="component" value="Unassembled WGS sequence"/>
</dbReference>
<protein>
    <submittedName>
        <fullName evidence="2">Uncharacterized protein</fullName>
    </submittedName>
</protein>
<keyword evidence="1" id="KW-0472">Membrane</keyword>